<comment type="caution">
    <text evidence="2">The sequence shown here is derived from an EMBL/GenBank/DDBJ whole genome shotgun (WGS) entry which is preliminary data.</text>
</comment>
<dbReference type="PANTHER" id="PTHR13754:SF13">
    <property type="entry name" value="METALLO-BETA-LACTAMASE SUPERFAMILY PROTEIN (AFU_ORTHOLOGUE AFUA_3G07630)"/>
    <property type="match status" value="1"/>
</dbReference>
<dbReference type="InterPro" id="IPR036866">
    <property type="entry name" value="RibonucZ/Hydroxyglut_hydro"/>
</dbReference>
<evidence type="ECO:0000259" key="1">
    <source>
        <dbReference type="Pfam" id="PF00753"/>
    </source>
</evidence>
<reference evidence="2" key="1">
    <citation type="journal article" date="2021" name="PeerJ">
        <title>Extensive microbial diversity within the chicken gut microbiome revealed by metagenomics and culture.</title>
        <authorList>
            <person name="Gilroy R."/>
            <person name="Ravi A."/>
            <person name="Getino M."/>
            <person name="Pursley I."/>
            <person name="Horton D.L."/>
            <person name="Alikhan N.F."/>
            <person name="Baker D."/>
            <person name="Gharbi K."/>
            <person name="Hall N."/>
            <person name="Watson M."/>
            <person name="Adriaenssens E.M."/>
            <person name="Foster-Nyarko E."/>
            <person name="Jarju S."/>
            <person name="Secka A."/>
            <person name="Antonio M."/>
            <person name="Oren A."/>
            <person name="Chaudhuri R.R."/>
            <person name="La Ragione R."/>
            <person name="Hildebrand F."/>
            <person name="Pallen M.J."/>
        </authorList>
    </citation>
    <scope>NUCLEOTIDE SEQUENCE</scope>
    <source>
        <strain evidence="2">ChiGjej1B1-1692</strain>
    </source>
</reference>
<gene>
    <name evidence="2" type="ORF">H9757_04520</name>
</gene>
<proteinExistence type="predicted"/>
<dbReference type="InterPro" id="IPR001279">
    <property type="entry name" value="Metallo-B-lactamas"/>
</dbReference>
<protein>
    <submittedName>
        <fullName evidence="2">MBL fold metallo-hydrolase</fullName>
    </submittedName>
</protein>
<dbReference type="SUPFAM" id="SSF56281">
    <property type="entry name" value="Metallo-hydrolase/oxidoreductase"/>
    <property type="match status" value="1"/>
</dbReference>
<dbReference type="InterPro" id="IPR052926">
    <property type="entry name" value="Metallo-beta-lactamase_dom"/>
</dbReference>
<dbReference type="InterPro" id="IPR041712">
    <property type="entry name" value="DHPS-like_MBL-fold"/>
</dbReference>
<dbReference type="AlphaFoldDB" id="A0A9D2SY15"/>
<organism evidence="2 3">
    <name type="scientific">Candidatus Mediterraneibacter faecigallinarum</name>
    <dbReference type="NCBI Taxonomy" id="2838669"/>
    <lineage>
        <taxon>Bacteria</taxon>
        <taxon>Bacillati</taxon>
        <taxon>Bacillota</taxon>
        <taxon>Clostridia</taxon>
        <taxon>Lachnospirales</taxon>
        <taxon>Lachnospiraceae</taxon>
        <taxon>Mediterraneibacter</taxon>
    </lineage>
</organism>
<evidence type="ECO:0000313" key="3">
    <source>
        <dbReference type="Proteomes" id="UP000823894"/>
    </source>
</evidence>
<dbReference type="PANTHER" id="PTHR13754">
    <property type="entry name" value="METALLO-BETA-LACTAMASE SUPERFAMILY PROTEIN"/>
    <property type="match status" value="1"/>
</dbReference>
<dbReference type="Gene3D" id="3.60.15.10">
    <property type="entry name" value="Ribonuclease Z/Hydroxyacylglutathione hydrolase-like"/>
    <property type="match status" value="1"/>
</dbReference>
<evidence type="ECO:0000313" key="2">
    <source>
        <dbReference type="EMBL" id="HJC38311.1"/>
    </source>
</evidence>
<dbReference type="EMBL" id="DWWK01000057">
    <property type="protein sequence ID" value="HJC38311.1"/>
    <property type="molecule type" value="Genomic_DNA"/>
</dbReference>
<sequence>MRATVLVDNIGSNIGNDTIQGEWGLSFFIEYGEARILLDAGQSALFAENARKLGLPLEEVDYAVLSHAHYDHADGMETFFERNSRARLYLRDSCRENCYRIKEGDWKYIGIREGFLRKYRDRLAYVSGDLEIVEGVWLLSHRTPGLEQAGRREKMFLKEEGSWVADCFAHEQSLVFETPGGIVVFNSCSHGGADTVISEAAAAFPGRKVRALIGGFHLHNKSEKYVREISERIRRTGVEEIFTGHCTGDEAYGIMREGLGDRVHQLRTGLQMEF</sequence>
<name>A0A9D2SY15_9FIRM</name>
<accession>A0A9D2SY15</accession>
<dbReference type="Proteomes" id="UP000823894">
    <property type="component" value="Unassembled WGS sequence"/>
</dbReference>
<dbReference type="CDD" id="cd07713">
    <property type="entry name" value="DHPS-like_MBL-fold"/>
    <property type="match status" value="1"/>
</dbReference>
<dbReference type="Pfam" id="PF00753">
    <property type="entry name" value="Lactamase_B"/>
    <property type="match status" value="1"/>
</dbReference>
<feature type="domain" description="Metallo-beta-lactamase" evidence="1">
    <location>
        <begin position="25"/>
        <end position="112"/>
    </location>
</feature>
<dbReference type="GO" id="GO:0016740">
    <property type="term" value="F:transferase activity"/>
    <property type="evidence" value="ECO:0007669"/>
    <property type="project" value="TreeGrafter"/>
</dbReference>
<reference evidence="2" key="2">
    <citation type="submission" date="2021-04" db="EMBL/GenBank/DDBJ databases">
        <authorList>
            <person name="Gilroy R."/>
        </authorList>
    </citation>
    <scope>NUCLEOTIDE SEQUENCE</scope>
    <source>
        <strain evidence="2">ChiGjej1B1-1692</strain>
    </source>
</reference>